<comment type="caution">
    <text evidence="1">The sequence shown here is derived from an EMBL/GenBank/DDBJ whole genome shotgun (WGS) entry which is preliminary data.</text>
</comment>
<dbReference type="Pfam" id="PF20074">
    <property type="entry name" value="DUF6470"/>
    <property type="match status" value="1"/>
</dbReference>
<protein>
    <submittedName>
        <fullName evidence="1">Uncharacterized protein</fullName>
    </submittedName>
</protein>
<dbReference type="InterPro" id="IPR045527">
    <property type="entry name" value="DUF6470"/>
</dbReference>
<reference evidence="1 2" key="1">
    <citation type="submission" date="2019-03" db="EMBL/GenBank/DDBJ databases">
        <title>Genomic Encyclopedia of Type Strains, Phase IV (KMG-IV): sequencing the most valuable type-strain genomes for metagenomic binning, comparative biology and taxonomic classification.</title>
        <authorList>
            <person name="Goeker M."/>
        </authorList>
    </citation>
    <scope>NUCLEOTIDE SEQUENCE [LARGE SCALE GENOMIC DNA]</scope>
    <source>
        <strain evidence="1 2">DSM 25894</strain>
    </source>
</reference>
<dbReference type="Proteomes" id="UP000294650">
    <property type="component" value="Unassembled WGS sequence"/>
</dbReference>
<name>A0A4R3MVA1_9BACI</name>
<sequence length="196" mass="22646">MDMPQIRIQSWPTRLDIHTKDAQLHIQQEKADMSIEQPKADLQIRQKQGKLTIDQSQAWRDMNLLSVYESIEEFARLGRDGWLAGIARVSRQGDELMKIEHAGNPIAAQAEENGFDPPKEFNIGWIPSVFAVKTHYEPGGADIHAEPQKPKISVRPRKPNIQYEPWHVNINVAQYPKLEIDVEDLKWRNFSFEITI</sequence>
<evidence type="ECO:0000313" key="1">
    <source>
        <dbReference type="EMBL" id="TCT20450.1"/>
    </source>
</evidence>
<keyword evidence="2" id="KW-1185">Reference proteome</keyword>
<accession>A0A4R3MVA1</accession>
<dbReference type="EMBL" id="SMAN01000013">
    <property type="protein sequence ID" value="TCT20450.1"/>
    <property type="molecule type" value="Genomic_DNA"/>
</dbReference>
<gene>
    <name evidence="1" type="ORF">EDD68_11313</name>
</gene>
<organism evidence="1 2">
    <name type="scientific">Melghiribacillus thermohalophilus</name>
    <dbReference type="NCBI Taxonomy" id="1324956"/>
    <lineage>
        <taxon>Bacteria</taxon>
        <taxon>Bacillati</taxon>
        <taxon>Bacillota</taxon>
        <taxon>Bacilli</taxon>
        <taxon>Bacillales</taxon>
        <taxon>Bacillaceae</taxon>
        <taxon>Melghiribacillus</taxon>
    </lineage>
</organism>
<proteinExistence type="predicted"/>
<dbReference type="AlphaFoldDB" id="A0A4R3MVA1"/>
<evidence type="ECO:0000313" key="2">
    <source>
        <dbReference type="Proteomes" id="UP000294650"/>
    </source>
</evidence>